<dbReference type="InterPro" id="IPR018044">
    <property type="entry name" value="Peptidase_S11"/>
</dbReference>
<evidence type="ECO:0000256" key="3">
    <source>
        <dbReference type="ARBA" id="ARBA00007164"/>
    </source>
</evidence>
<evidence type="ECO:0000256" key="12">
    <source>
        <dbReference type="ARBA" id="ARBA00034000"/>
    </source>
</evidence>
<protein>
    <recommendedName>
        <fullName evidence="4">serine-type D-Ala-D-Ala carboxypeptidase</fullName>
        <ecNumber evidence="4">3.4.16.4</ecNumber>
    </recommendedName>
</protein>
<dbReference type="EC" id="3.4.16.4" evidence="4"/>
<evidence type="ECO:0000259" key="16">
    <source>
        <dbReference type="SMART" id="SM00936"/>
    </source>
</evidence>
<evidence type="ECO:0000256" key="8">
    <source>
        <dbReference type="ARBA" id="ARBA00022801"/>
    </source>
</evidence>
<feature type="chain" id="PRO_5045967600" description="serine-type D-Ala-D-Ala carboxypeptidase" evidence="15">
    <location>
        <begin position="19"/>
        <end position="437"/>
    </location>
</feature>
<dbReference type="InterPro" id="IPR012907">
    <property type="entry name" value="Peptidase_S11_C"/>
</dbReference>
<evidence type="ECO:0000256" key="13">
    <source>
        <dbReference type="RuleBase" id="RU004016"/>
    </source>
</evidence>
<evidence type="ECO:0000256" key="7">
    <source>
        <dbReference type="ARBA" id="ARBA00022729"/>
    </source>
</evidence>
<dbReference type="Pfam" id="PF00768">
    <property type="entry name" value="Peptidase_S11"/>
    <property type="match status" value="1"/>
</dbReference>
<dbReference type="InterPro" id="IPR015956">
    <property type="entry name" value="Peniciliin-bd_prot_C_sf"/>
</dbReference>
<feature type="domain" description="Peptidase S11 D-Ala-D-Ala carboxypeptidase A C-terminal" evidence="16">
    <location>
        <begin position="269"/>
        <end position="359"/>
    </location>
</feature>
<evidence type="ECO:0000256" key="9">
    <source>
        <dbReference type="ARBA" id="ARBA00022960"/>
    </source>
</evidence>
<evidence type="ECO:0000256" key="11">
    <source>
        <dbReference type="ARBA" id="ARBA00023316"/>
    </source>
</evidence>
<reference evidence="18" key="1">
    <citation type="journal article" date="2019" name="Int. J. Syst. Evol. Microbiol.">
        <title>The Global Catalogue of Microorganisms (GCM) 10K type strain sequencing project: providing services to taxonomists for standard genome sequencing and annotation.</title>
        <authorList>
            <consortium name="The Broad Institute Genomics Platform"/>
            <consortium name="The Broad Institute Genome Sequencing Center for Infectious Disease"/>
            <person name="Wu L."/>
            <person name="Ma J."/>
        </authorList>
    </citation>
    <scope>NUCLEOTIDE SEQUENCE [LARGE SCALE GENOMIC DNA]</scope>
    <source>
        <strain evidence="18">KACC 11588</strain>
    </source>
</reference>
<dbReference type="Gene3D" id="3.40.710.10">
    <property type="entry name" value="DD-peptidase/beta-lactamase superfamily"/>
    <property type="match status" value="1"/>
</dbReference>
<dbReference type="GO" id="GO:0004180">
    <property type="term" value="F:carboxypeptidase activity"/>
    <property type="evidence" value="ECO:0007669"/>
    <property type="project" value="UniProtKB-KW"/>
</dbReference>
<dbReference type="SUPFAM" id="SSF56601">
    <property type="entry name" value="beta-lactamase/transpeptidase-like"/>
    <property type="match status" value="1"/>
</dbReference>
<dbReference type="RefSeq" id="WP_209840748.1">
    <property type="nucleotide sequence ID" value="NZ_JAGGJP010000008.1"/>
</dbReference>
<dbReference type="InterPro" id="IPR012338">
    <property type="entry name" value="Beta-lactam/transpept-like"/>
</dbReference>
<keyword evidence="11" id="KW-0961">Cell wall biogenesis/degradation</keyword>
<keyword evidence="8 17" id="KW-0378">Hydrolase</keyword>
<gene>
    <name evidence="17" type="ORF">ACFPOC_09475</name>
</gene>
<dbReference type="InterPro" id="IPR001967">
    <property type="entry name" value="Peptidase_S11_N"/>
</dbReference>
<dbReference type="Gene3D" id="2.60.410.10">
    <property type="entry name" value="D-Ala-D-Ala carboxypeptidase, C-terminal domain"/>
    <property type="match status" value="1"/>
</dbReference>
<dbReference type="PRINTS" id="PR00725">
    <property type="entry name" value="DADACBPTASE1"/>
</dbReference>
<dbReference type="Proteomes" id="UP001596056">
    <property type="component" value="Unassembled WGS sequence"/>
</dbReference>
<evidence type="ECO:0000256" key="14">
    <source>
        <dbReference type="SAM" id="MobiDB-lite"/>
    </source>
</evidence>
<name>A0ABW0SCE1_9RHOB</name>
<keyword evidence="18" id="KW-1185">Reference proteome</keyword>
<dbReference type="PANTHER" id="PTHR21581">
    <property type="entry name" value="D-ALANYL-D-ALANINE CARBOXYPEPTIDASE"/>
    <property type="match status" value="1"/>
</dbReference>
<evidence type="ECO:0000256" key="5">
    <source>
        <dbReference type="ARBA" id="ARBA00022645"/>
    </source>
</evidence>
<comment type="function">
    <text evidence="1">Removes C-terminal D-alanyl residues from sugar-peptide cell wall precursors.</text>
</comment>
<feature type="signal peptide" evidence="15">
    <location>
        <begin position="1"/>
        <end position="18"/>
    </location>
</feature>
<keyword evidence="9" id="KW-0133">Cell shape</keyword>
<dbReference type="EMBL" id="JBHSNA010000006">
    <property type="protein sequence ID" value="MFC5566643.1"/>
    <property type="molecule type" value="Genomic_DNA"/>
</dbReference>
<evidence type="ECO:0000256" key="15">
    <source>
        <dbReference type="SAM" id="SignalP"/>
    </source>
</evidence>
<proteinExistence type="inferred from homology"/>
<comment type="similarity">
    <text evidence="3 13">Belongs to the peptidase S11 family.</text>
</comment>
<keyword evidence="5 17" id="KW-0121">Carboxypeptidase</keyword>
<dbReference type="Pfam" id="PF07943">
    <property type="entry name" value="PBP5_C"/>
    <property type="match status" value="1"/>
</dbReference>
<evidence type="ECO:0000256" key="10">
    <source>
        <dbReference type="ARBA" id="ARBA00022984"/>
    </source>
</evidence>
<sequence>MTRLLAALLALAALPLSAQEFETAARAAWVYDDTTGTVLLEKNADQPLPPASMSKLMTLYMAFDAIERGQLALDQTLPVSEHAMSYGGSSMFLNTLDRPTVHDLLRGVIVLSGNDATVVLAEALSPDGTETGFAALMTEKARELGMTDSHFVNSNGWPAAGQVMSAHDLGVLAEHLIEDFPEFYPIFSEQEFEFDGRVPSNSQNRNPILGLGIGADGLKTGHTEEAGYGLVGSAKQGDRRVIFVVTGLPSTEARRTESERIINWAFRQFAVREVGTAGTRLAEAEVWMGAAPRVGLVLPADLSVLVPALGDDAVHASISYEGPLAAPIAQGQEVAELVLTREGLPEMRLPLVAEAEVPKGGFVPRVGTALRVLMGKAGLTAIPVLAPATEEPATEPASTGPAPSEPAPAEPASDEPAAPASEPAPASPGGETLQDGD</sequence>
<dbReference type="SMART" id="SM00936">
    <property type="entry name" value="PBP5_C"/>
    <property type="match status" value="1"/>
</dbReference>
<dbReference type="PANTHER" id="PTHR21581:SF6">
    <property type="entry name" value="TRAFFICKING PROTEIN PARTICLE COMPLEX SUBUNIT 12"/>
    <property type="match status" value="1"/>
</dbReference>
<evidence type="ECO:0000313" key="17">
    <source>
        <dbReference type="EMBL" id="MFC5566643.1"/>
    </source>
</evidence>
<dbReference type="SUPFAM" id="SSF69189">
    <property type="entry name" value="Penicillin-binding protein associated domain"/>
    <property type="match status" value="1"/>
</dbReference>
<evidence type="ECO:0000256" key="1">
    <source>
        <dbReference type="ARBA" id="ARBA00003217"/>
    </source>
</evidence>
<accession>A0ABW0SCE1</accession>
<feature type="region of interest" description="Disordered" evidence="14">
    <location>
        <begin position="389"/>
        <end position="437"/>
    </location>
</feature>
<keyword evidence="7 15" id="KW-0732">Signal</keyword>
<dbReference type="InterPro" id="IPR037167">
    <property type="entry name" value="Peptidase_S11_C_sf"/>
</dbReference>
<feature type="compositionally biased region" description="Low complexity" evidence="14">
    <location>
        <begin position="389"/>
        <end position="402"/>
    </location>
</feature>
<comment type="pathway">
    <text evidence="2">Cell wall biogenesis; peptidoglycan biosynthesis.</text>
</comment>
<organism evidence="17 18">
    <name type="scientific">Rubellimicrobium aerolatum</name>
    <dbReference type="NCBI Taxonomy" id="490979"/>
    <lineage>
        <taxon>Bacteria</taxon>
        <taxon>Pseudomonadati</taxon>
        <taxon>Pseudomonadota</taxon>
        <taxon>Alphaproteobacteria</taxon>
        <taxon>Rhodobacterales</taxon>
        <taxon>Roseobacteraceae</taxon>
        <taxon>Rubellimicrobium</taxon>
    </lineage>
</organism>
<evidence type="ECO:0000313" key="18">
    <source>
        <dbReference type="Proteomes" id="UP001596056"/>
    </source>
</evidence>
<evidence type="ECO:0000256" key="4">
    <source>
        <dbReference type="ARBA" id="ARBA00012448"/>
    </source>
</evidence>
<keyword evidence="10" id="KW-0573">Peptidoglycan synthesis</keyword>
<evidence type="ECO:0000256" key="6">
    <source>
        <dbReference type="ARBA" id="ARBA00022670"/>
    </source>
</evidence>
<comment type="caution">
    <text evidence="17">The sequence shown here is derived from an EMBL/GenBank/DDBJ whole genome shotgun (WGS) entry which is preliminary data.</text>
</comment>
<comment type="catalytic activity">
    <reaction evidence="12">
        <text>Preferential cleavage: (Ac)2-L-Lys-D-Ala-|-D-Ala. Also transpeptidation of peptidyl-alanyl moieties that are N-acyl substituents of D-alanine.</text>
        <dbReference type="EC" id="3.4.16.4"/>
    </reaction>
</comment>
<keyword evidence="6" id="KW-0645">Protease</keyword>
<feature type="compositionally biased region" description="Low complexity" evidence="14">
    <location>
        <begin position="410"/>
        <end position="431"/>
    </location>
</feature>
<evidence type="ECO:0000256" key="2">
    <source>
        <dbReference type="ARBA" id="ARBA00004752"/>
    </source>
</evidence>